<keyword evidence="15" id="KW-1185">Reference proteome</keyword>
<evidence type="ECO:0000256" key="1">
    <source>
        <dbReference type="ARBA" id="ARBA00000085"/>
    </source>
</evidence>
<dbReference type="GO" id="GO:0005886">
    <property type="term" value="C:plasma membrane"/>
    <property type="evidence" value="ECO:0007669"/>
    <property type="project" value="TreeGrafter"/>
</dbReference>
<dbReference type="InterPro" id="IPR036890">
    <property type="entry name" value="HATPase_C_sf"/>
</dbReference>
<dbReference type="PROSITE" id="PS50885">
    <property type="entry name" value="HAMP"/>
    <property type="match status" value="1"/>
</dbReference>
<evidence type="ECO:0000256" key="4">
    <source>
        <dbReference type="ARBA" id="ARBA00022553"/>
    </source>
</evidence>
<dbReference type="InterPro" id="IPR003594">
    <property type="entry name" value="HATPase_dom"/>
</dbReference>
<dbReference type="AlphaFoldDB" id="A0A1S2VIL0"/>
<keyword evidence="9" id="KW-0902">Two-component regulatory system</keyword>
<evidence type="ECO:0000256" key="9">
    <source>
        <dbReference type="ARBA" id="ARBA00023012"/>
    </source>
</evidence>
<dbReference type="Proteomes" id="UP000181790">
    <property type="component" value="Unassembled WGS sequence"/>
</dbReference>
<keyword evidence="5" id="KW-0808">Transferase</keyword>
<dbReference type="OrthoDB" id="594725at2"/>
<dbReference type="GO" id="GO:0000155">
    <property type="term" value="F:phosphorelay sensor kinase activity"/>
    <property type="evidence" value="ECO:0007669"/>
    <property type="project" value="InterPro"/>
</dbReference>
<dbReference type="InterPro" id="IPR004358">
    <property type="entry name" value="Sig_transdc_His_kin-like_C"/>
</dbReference>
<keyword evidence="6 11" id="KW-0812">Transmembrane</keyword>
<dbReference type="CDD" id="cd00075">
    <property type="entry name" value="HATPase"/>
    <property type="match status" value="1"/>
</dbReference>
<dbReference type="SMART" id="SM00387">
    <property type="entry name" value="HATPase_c"/>
    <property type="match status" value="1"/>
</dbReference>
<dbReference type="PANTHER" id="PTHR45436:SF5">
    <property type="entry name" value="SENSOR HISTIDINE KINASE TRCS"/>
    <property type="match status" value="1"/>
</dbReference>
<dbReference type="Gene3D" id="6.10.340.10">
    <property type="match status" value="1"/>
</dbReference>
<sequence length="456" mass="51570">MINIRTRLTYQFVVLVTGILLFFSLGVYFFSKLYLQKRFFKRLQDRAITTTTLLFDLQTADTTVMRLVDLSNKEPLINENISVYSEQLNKVVFTTNPANATFHEQFIPRLRKAAQTAYIHFGDYQILGLYLSNSKGNSWVIVSGIDQNGREALEDLRKILIVMVLAGILLLSISGWFFAGRALAPMSGIVQQVKTIFPANVGKRVDHPNKSDEIGVLVATFNQLLDRIEQALLTQKMFIANVSHELKNPLARLYAQIDVTLMQKRTPEVYENSLRLLQDDTRSLTQLTNTLLALANTVADGRQLPFAAIRLDELLWEAKAQVRKWRNEYQIDLHFDEFPDNEDELLIHGNEAALKVLFMNLLDNACKFSTDKTARIHFSANAGGLTVSVFNRGNPIPQRDLPHIFQPFYRSDATAQATKGHGVGLAIVAQIVDLHKGAISVDSTEEGTRFTLLFRH</sequence>
<evidence type="ECO:0000256" key="5">
    <source>
        <dbReference type="ARBA" id="ARBA00022679"/>
    </source>
</evidence>
<dbReference type="InterPro" id="IPR036097">
    <property type="entry name" value="HisK_dim/P_sf"/>
</dbReference>
<evidence type="ECO:0000256" key="7">
    <source>
        <dbReference type="ARBA" id="ARBA00022777"/>
    </source>
</evidence>
<dbReference type="Pfam" id="PF00672">
    <property type="entry name" value="HAMP"/>
    <property type="match status" value="1"/>
</dbReference>
<evidence type="ECO:0000256" key="3">
    <source>
        <dbReference type="ARBA" id="ARBA00012438"/>
    </source>
</evidence>
<evidence type="ECO:0000259" key="12">
    <source>
        <dbReference type="PROSITE" id="PS50109"/>
    </source>
</evidence>
<dbReference type="SUPFAM" id="SSF47384">
    <property type="entry name" value="Homodimeric domain of signal transducing histidine kinase"/>
    <property type="match status" value="1"/>
</dbReference>
<dbReference type="EMBL" id="MORL01000006">
    <property type="protein sequence ID" value="OIN58579.1"/>
    <property type="molecule type" value="Genomic_DNA"/>
</dbReference>
<dbReference type="SUPFAM" id="SSF55874">
    <property type="entry name" value="ATPase domain of HSP90 chaperone/DNA topoisomerase II/histidine kinase"/>
    <property type="match status" value="1"/>
</dbReference>
<dbReference type="SMART" id="SM00304">
    <property type="entry name" value="HAMP"/>
    <property type="match status" value="1"/>
</dbReference>
<evidence type="ECO:0000256" key="10">
    <source>
        <dbReference type="ARBA" id="ARBA00023136"/>
    </source>
</evidence>
<organism evidence="14 15">
    <name type="scientific">Arsenicibacter rosenii</name>
    <dbReference type="NCBI Taxonomy" id="1750698"/>
    <lineage>
        <taxon>Bacteria</taxon>
        <taxon>Pseudomonadati</taxon>
        <taxon>Bacteroidota</taxon>
        <taxon>Cytophagia</taxon>
        <taxon>Cytophagales</taxon>
        <taxon>Spirosomataceae</taxon>
        <taxon>Arsenicibacter</taxon>
    </lineage>
</organism>
<keyword evidence="10 11" id="KW-0472">Membrane</keyword>
<evidence type="ECO:0000256" key="6">
    <source>
        <dbReference type="ARBA" id="ARBA00022692"/>
    </source>
</evidence>
<protein>
    <recommendedName>
        <fullName evidence="3">histidine kinase</fullName>
        <ecNumber evidence="3">2.7.13.3</ecNumber>
    </recommendedName>
</protein>
<dbReference type="PRINTS" id="PR00344">
    <property type="entry name" value="BCTRLSENSOR"/>
</dbReference>
<dbReference type="Pfam" id="PF02518">
    <property type="entry name" value="HATPase_c"/>
    <property type="match status" value="1"/>
</dbReference>
<reference evidence="14 15" key="1">
    <citation type="submission" date="2016-10" db="EMBL/GenBank/DDBJ databases">
        <title>Arsenicibacter rosenii gen. nov., sp. nov., an efficient arsenic-methylating bacterium isolated from an arsenic-contaminated paddy soil.</title>
        <authorList>
            <person name="Huang K."/>
        </authorList>
    </citation>
    <scope>NUCLEOTIDE SEQUENCE [LARGE SCALE GENOMIC DNA]</scope>
    <source>
        <strain evidence="14 15">SM-1</strain>
    </source>
</reference>
<evidence type="ECO:0000256" key="8">
    <source>
        <dbReference type="ARBA" id="ARBA00022989"/>
    </source>
</evidence>
<keyword evidence="7 14" id="KW-0418">Kinase</keyword>
<dbReference type="Gene3D" id="1.10.287.130">
    <property type="match status" value="1"/>
</dbReference>
<dbReference type="Pfam" id="PF00512">
    <property type="entry name" value="HisKA"/>
    <property type="match status" value="1"/>
</dbReference>
<comment type="catalytic activity">
    <reaction evidence="1">
        <text>ATP + protein L-histidine = ADP + protein N-phospho-L-histidine.</text>
        <dbReference type="EC" id="2.7.13.3"/>
    </reaction>
</comment>
<feature type="domain" description="HAMP" evidence="13">
    <location>
        <begin position="180"/>
        <end position="233"/>
    </location>
</feature>
<dbReference type="InterPro" id="IPR003661">
    <property type="entry name" value="HisK_dim/P_dom"/>
</dbReference>
<keyword evidence="4" id="KW-0597">Phosphoprotein</keyword>
<evidence type="ECO:0000313" key="15">
    <source>
        <dbReference type="Proteomes" id="UP000181790"/>
    </source>
</evidence>
<dbReference type="EC" id="2.7.13.3" evidence="3"/>
<dbReference type="InterPro" id="IPR003660">
    <property type="entry name" value="HAMP_dom"/>
</dbReference>
<evidence type="ECO:0000259" key="13">
    <source>
        <dbReference type="PROSITE" id="PS50885"/>
    </source>
</evidence>
<dbReference type="CDD" id="cd00082">
    <property type="entry name" value="HisKA"/>
    <property type="match status" value="1"/>
</dbReference>
<dbReference type="PANTHER" id="PTHR45436">
    <property type="entry name" value="SENSOR HISTIDINE KINASE YKOH"/>
    <property type="match status" value="1"/>
</dbReference>
<dbReference type="InterPro" id="IPR005467">
    <property type="entry name" value="His_kinase_dom"/>
</dbReference>
<gene>
    <name evidence="14" type="ORF">BLX24_13475</name>
</gene>
<feature type="transmembrane region" description="Helical" evidence="11">
    <location>
        <begin position="159"/>
        <end position="179"/>
    </location>
</feature>
<dbReference type="RefSeq" id="WP_071503686.1">
    <property type="nucleotide sequence ID" value="NZ_MORL01000006.1"/>
</dbReference>
<feature type="transmembrane region" description="Helical" evidence="11">
    <location>
        <begin position="12"/>
        <end position="35"/>
    </location>
</feature>
<evidence type="ECO:0000256" key="2">
    <source>
        <dbReference type="ARBA" id="ARBA00004370"/>
    </source>
</evidence>
<comment type="caution">
    <text evidence="14">The sequence shown here is derived from an EMBL/GenBank/DDBJ whole genome shotgun (WGS) entry which is preliminary data.</text>
</comment>
<dbReference type="SMART" id="SM00388">
    <property type="entry name" value="HisKA"/>
    <property type="match status" value="1"/>
</dbReference>
<accession>A0A1S2VIL0</accession>
<dbReference type="Gene3D" id="3.30.565.10">
    <property type="entry name" value="Histidine kinase-like ATPase, C-terminal domain"/>
    <property type="match status" value="1"/>
</dbReference>
<feature type="domain" description="Histidine kinase" evidence="12">
    <location>
        <begin position="241"/>
        <end position="456"/>
    </location>
</feature>
<evidence type="ECO:0000313" key="14">
    <source>
        <dbReference type="EMBL" id="OIN58579.1"/>
    </source>
</evidence>
<dbReference type="PROSITE" id="PS50109">
    <property type="entry name" value="HIS_KIN"/>
    <property type="match status" value="1"/>
</dbReference>
<comment type="subcellular location">
    <subcellularLocation>
        <location evidence="2">Membrane</location>
    </subcellularLocation>
</comment>
<evidence type="ECO:0000256" key="11">
    <source>
        <dbReference type="SAM" id="Phobius"/>
    </source>
</evidence>
<name>A0A1S2VIL0_9BACT</name>
<proteinExistence type="predicted"/>
<dbReference type="SUPFAM" id="SSF158472">
    <property type="entry name" value="HAMP domain-like"/>
    <property type="match status" value="1"/>
</dbReference>
<dbReference type="InterPro" id="IPR050428">
    <property type="entry name" value="TCS_sensor_his_kinase"/>
</dbReference>
<keyword evidence="8 11" id="KW-1133">Transmembrane helix</keyword>